<evidence type="ECO:0000256" key="4">
    <source>
        <dbReference type="PROSITE-ProRule" id="PRU00175"/>
    </source>
</evidence>
<keyword evidence="2 4" id="KW-0863">Zinc-finger</keyword>
<dbReference type="PANTHER" id="PTHR45969:SF94">
    <property type="entry name" value="OS07G0421800 PROTEIN"/>
    <property type="match status" value="1"/>
</dbReference>
<reference evidence="7 8" key="1">
    <citation type="journal article" date="2019" name="Sci. Rep.">
        <title>A high-quality genome of Eragrostis curvula grass provides insights into Poaceae evolution and supports new strategies to enhance forage quality.</title>
        <authorList>
            <person name="Carballo J."/>
            <person name="Santos B.A.C.M."/>
            <person name="Zappacosta D."/>
            <person name="Garbus I."/>
            <person name="Selva J.P."/>
            <person name="Gallo C.A."/>
            <person name="Diaz A."/>
            <person name="Albertini E."/>
            <person name="Caccamo M."/>
            <person name="Echenique V."/>
        </authorList>
    </citation>
    <scope>NUCLEOTIDE SEQUENCE [LARGE SCALE GENOMIC DNA]</scope>
    <source>
        <strain evidence="8">cv. Victoria</strain>
        <tissue evidence="7">Leaf</tissue>
    </source>
</reference>
<organism evidence="7 8">
    <name type="scientific">Eragrostis curvula</name>
    <name type="common">weeping love grass</name>
    <dbReference type="NCBI Taxonomy" id="38414"/>
    <lineage>
        <taxon>Eukaryota</taxon>
        <taxon>Viridiplantae</taxon>
        <taxon>Streptophyta</taxon>
        <taxon>Embryophyta</taxon>
        <taxon>Tracheophyta</taxon>
        <taxon>Spermatophyta</taxon>
        <taxon>Magnoliopsida</taxon>
        <taxon>Liliopsida</taxon>
        <taxon>Poales</taxon>
        <taxon>Poaceae</taxon>
        <taxon>PACMAD clade</taxon>
        <taxon>Chloridoideae</taxon>
        <taxon>Eragrostideae</taxon>
        <taxon>Eragrostidinae</taxon>
        <taxon>Eragrostis</taxon>
    </lineage>
</organism>
<dbReference type="InterPro" id="IPR001841">
    <property type="entry name" value="Znf_RING"/>
</dbReference>
<feature type="region of interest" description="Disordered" evidence="5">
    <location>
        <begin position="1"/>
        <end position="91"/>
    </location>
</feature>
<gene>
    <name evidence="7" type="ORF">EJB05_27022</name>
</gene>
<dbReference type="PROSITE" id="PS50089">
    <property type="entry name" value="ZF_RING_2"/>
    <property type="match status" value="1"/>
</dbReference>
<name>A0A5J9UN11_9POAL</name>
<protein>
    <recommendedName>
        <fullName evidence="6">RING-type domain-containing protein</fullName>
    </recommendedName>
</protein>
<feature type="compositionally biased region" description="Acidic residues" evidence="5">
    <location>
        <begin position="49"/>
        <end position="91"/>
    </location>
</feature>
<dbReference type="AlphaFoldDB" id="A0A5J9UN11"/>
<dbReference type="GO" id="GO:0061630">
    <property type="term" value="F:ubiquitin protein ligase activity"/>
    <property type="evidence" value="ECO:0007669"/>
    <property type="project" value="TreeGrafter"/>
</dbReference>
<evidence type="ECO:0000256" key="1">
    <source>
        <dbReference type="ARBA" id="ARBA00022723"/>
    </source>
</evidence>
<sequence length="360" mass="39046">MEIGEAATPVSTPRDGKRTWTSPAEPGVAAPLVPRFGGSVLDPRRSDRDDGDEDDVFSDDDDDELYYTDDTESDSDIEFEDDDDDDPQEFGDCESAAGISTDVTVAPVEFLGTKARFASVESTAGFMLLGAFDHGHGGGGEITVHYRYARFTRDESGGGGVELYSGGKLHTVRFLVPSHAFAAASDVASSLRLAGAALADMVHPRGFTAPLQSLWSNLVAAAPVRVPPWAARVEVTVSAGILRCRDRTPERMASMRAALAAEPHVRPSLRDVGVVLHLPAPARRVDEDVRPAKRRRLAGVEEEEECAICYEMLERGLAEWPRCAHVFHGECLERLLVTGDQRCPLCRSELNVPAQRVNAC</sequence>
<accession>A0A5J9UN11</accession>
<evidence type="ECO:0000259" key="6">
    <source>
        <dbReference type="PROSITE" id="PS50089"/>
    </source>
</evidence>
<feature type="domain" description="RING-type" evidence="6">
    <location>
        <begin position="306"/>
        <end position="347"/>
    </location>
</feature>
<dbReference type="SUPFAM" id="SSF57850">
    <property type="entry name" value="RING/U-box"/>
    <property type="match status" value="1"/>
</dbReference>
<dbReference type="GO" id="GO:0008270">
    <property type="term" value="F:zinc ion binding"/>
    <property type="evidence" value="ECO:0007669"/>
    <property type="project" value="UniProtKB-KW"/>
</dbReference>
<evidence type="ECO:0000256" key="5">
    <source>
        <dbReference type="SAM" id="MobiDB-lite"/>
    </source>
</evidence>
<evidence type="ECO:0000313" key="8">
    <source>
        <dbReference type="Proteomes" id="UP000324897"/>
    </source>
</evidence>
<feature type="non-terminal residue" evidence="7">
    <location>
        <position position="1"/>
    </location>
</feature>
<dbReference type="Proteomes" id="UP000324897">
    <property type="component" value="Chromosome 2"/>
</dbReference>
<dbReference type="OrthoDB" id="8062037at2759"/>
<proteinExistence type="predicted"/>
<dbReference type="SMART" id="SM00184">
    <property type="entry name" value="RING"/>
    <property type="match status" value="1"/>
</dbReference>
<keyword evidence="3" id="KW-0862">Zinc</keyword>
<dbReference type="Gramene" id="TVU24577">
    <property type="protein sequence ID" value="TVU24577"/>
    <property type="gene ID" value="EJB05_27022"/>
</dbReference>
<dbReference type="InterPro" id="IPR013083">
    <property type="entry name" value="Znf_RING/FYVE/PHD"/>
</dbReference>
<evidence type="ECO:0000256" key="2">
    <source>
        <dbReference type="ARBA" id="ARBA00022771"/>
    </source>
</evidence>
<dbReference type="EMBL" id="RWGY01000013">
    <property type="protein sequence ID" value="TVU24577.1"/>
    <property type="molecule type" value="Genomic_DNA"/>
</dbReference>
<dbReference type="Gene3D" id="3.30.40.10">
    <property type="entry name" value="Zinc/RING finger domain, C3HC4 (zinc finger)"/>
    <property type="match status" value="1"/>
</dbReference>
<dbReference type="PANTHER" id="PTHR45969">
    <property type="entry name" value="RING ZINC FINGER PROTEIN-RELATED"/>
    <property type="match status" value="1"/>
</dbReference>
<keyword evidence="8" id="KW-1185">Reference proteome</keyword>
<dbReference type="Pfam" id="PF13923">
    <property type="entry name" value="zf-C3HC4_2"/>
    <property type="match status" value="1"/>
</dbReference>
<keyword evidence="1" id="KW-0479">Metal-binding</keyword>
<evidence type="ECO:0000256" key="3">
    <source>
        <dbReference type="ARBA" id="ARBA00022833"/>
    </source>
</evidence>
<dbReference type="GO" id="GO:0016567">
    <property type="term" value="P:protein ubiquitination"/>
    <property type="evidence" value="ECO:0007669"/>
    <property type="project" value="TreeGrafter"/>
</dbReference>
<comment type="caution">
    <text evidence="7">The sequence shown here is derived from an EMBL/GenBank/DDBJ whole genome shotgun (WGS) entry which is preliminary data.</text>
</comment>
<evidence type="ECO:0000313" key="7">
    <source>
        <dbReference type="EMBL" id="TVU24577.1"/>
    </source>
</evidence>